<proteinExistence type="predicted"/>
<protein>
    <recommendedName>
        <fullName evidence="5">Chemotaxis protein</fullName>
    </recommendedName>
</protein>
<evidence type="ECO:0000256" key="1">
    <source>
        <dbReference type="SAM" id="Coils"/>
    </source>
</evidence>
<evidence type="ECO:0000256" key="2">
    <source>
        <dbReference type="SAM" id="MobiDB-lite"/>
    </source>
</evidence>
<dbReference type="RefSeq" id="WP_069077989.1">
    <property type="nucleotide sequence ID" value="NZ_CP015639.1"/>
</dbReference>
<evidence type="ECO:0000313" key="4">
    <source>
        <dbReference type="Proteomes" id="UP001236748"/>
    </source>
</evidence>
<gene>
    <name evidence="3" type="ORF">PSH67_22805</name>
</gene>
<organism evidence="3 4">
    <name type="scientific">Pseudomonas lurida</name>
    <dbReference type="NCBI Taxonomy" id="244566"/>
    <lineage>
        <taxon>Bacteria</taxon>
        <taxon>Pseudomonadati</taxon>
        <taxon>Pseudomonadota</taxon>
        <taxon>Gammaproteobacteria</taxon>
        <taxon>Pseudomonadales</taxon>
        <taxon>Pseudomonadaceae</taxon>
        <taxon>Pseudomonas</taxon>
    </lineage>
</organism>
<accession>A0ABY9FQQ8</accession>
<name>A0ABY9FQQ8_9PSED</name>
<feature type="region of interest" description="Disordered" evidence="2">
    <location>
        <begin position="1"/>
        <end position="42"/>
    </location>
</feature>
<sequence length="155" mass="16461">MLSIGGVNPSSVHIPTVPDPKKDAVEEDAGNPLAPQADAKPVEGVAVTISSAGFQAAKNDSNKDIDDSNLKDNVKQLLKMIRELKKQIADKMAEIAAAQADTSMSPEQRMTRVGNLQSALAMLQSSLTMAQLQLGKAMKDEPAESQMEAMSLASR</sequence>
<dbReference type="Proteomes" id="UP001236748">
    <property type="component" value="Chromosome"/>
</dbReference>
<reference evidence="3 4" key="1">
    <citation type="submission" date="2023-02" db="EMBL/GenBank/DDBJ databases">
        <title>Evolution of Hrp T3SS in non-pathogenic Pseudomonas fluorescens.</title>
        <authorList>
            <person name="Liao K."/>
            <person name="Wei H."/>
            <person name="Gu Y."/>
        </authorList>
    </citation>
    <scope>NUCLEOTIDE SEQUENCE [LARGE SCALE GENOMIC DNA]</scope>
    <source>
        <strain evidence="3 4">FP2043</strain>
    </source>
</reference>
<dbReference type="EMBL" id="CP117450">
    <property type="protein sequence ID" value="WLH05643.1"/>
    <property type="molecule type" value="Genomic_DNA"/>
</dbReference>
<feature type="coiled-coil region" evidence="1">
    <location>
        <begin position="67"/>
        <end position="101"/>
    </location>
</feature>
<evidence type="ECO:0000313" key="3">
    <source>
        <dbReference type="EMBL" id="WLH05643.1"/>
    </source>
</evidence>
<dbReference type="GeneID" id="99723180"/>
<keyword evidence="4" id="KW-1185">Reference proteome</keyword>
<keyword evidence="1" id="KW-0175">Coiled coil</keyword>
<evidence type="ECO:0008006" key="5">
    <source>
        <dbReference type="Google" id="ProtNLM"/>
    </source>
</evidence>